<sequence length="129" mass="14131">MNEAERRAVETVENAQRAMERGDIAGFLAHFAEDGEVNDPLAPAVVGRAGLEQWLQGLLAVCSKVEMLELKPFASGRNVAVKVTLRLVGRNGRTATAEAIDVFELDESFRIRKMTAYWDPAPAMQALMG</sequence>
<protein>
    <submittedName>
        <fullName evidence="2">Ketosteroid isomerase-related protein</fullName>
    </submittedName>
</protein>
<keyword evidence="2" id="KW-0413">Isomerase</keyword>
<evidence type="ECO:0000259" key="1">
    <source>
        <dbReference type="Pfam" id="PF12680"/>
    </source>
</evidence>
<evidence type="ECO:0000313" key="3">
    <source>
        <dbReference type="Proteomes" id="UP000182719"/>
    </source>
</evidence>
<dbReference type="Gene3D" id="3.10.450.50">
    <property type="match status" value="1"/>
</dbReference>
<name>A0A1H7UZ46_STIAU</name>
<dbReference type="Proteomes" id="UP000182719">
    <property type="component" value="Unassembled WGS sequence"/>
</dbReference>
<gene>
    <name evidence="2" type="ORF">SAMN05444354_110246</name>
</gene>
<dbReference type="GO" id="GO:0016853">
    <property type="term" value="F:isomerase activity"/>
    <property type="evidence" value="ECO:0007669"/>
    <property type="project" value="UniProtKB-KW"/>
</dbReference>
<dbReference type="AlphaFoldDB" id="A0A1H7UZ46"/>
<dbReference type="EMBL" id="FOAP01000010">
    <property type="protein sequence ID" value="SEM01777.1"/>
    <property type="molecule type" value="Genomic_DNA"/>
</dbReference>
<dbReference type="SUPFAM" id="SSF54427">
    <property type="entry name" value="NTF2-like"/>
    <property type="match status" value="1"/>
</dbReference>
<dbReference type="InterPro" id="IPR032710">
    <property type="entry name" value="NTF2-like_dom_sf"/>
</dbReference>
<proteinExistence type="predicted"/>
<evidence type="ECO:0000313" key="2">
    <source>
        <dbReference type="EMBL" id="SEM01777.1"/>
    </source>
</evidence>
<dbReference type="InterPro" id="IPR037401">
    <property type="entry name" value="SnoaL-like"/>
</dbReference>
<keyword evidence="3" id="KW-1185">Reference proteome</keyword>
<reference evidence="3" key="1">
    <citation type="submission" date="2016-10" db="EMBL/GenBank/DDBJ databases">
        <authorList>
            <person name="Varghese N."/>
            <person name="Submissions S."/>
        </authorList>
    </citation>
    <scope>NUCLEOTIDE SEQUENCE [LARGE SCALE GENOMIC DNA]</scope>
    <source>
        <strain evidence="3">DSM 17044</strain>
    </source>
</reference>
<dbReference type="Pfam" id="PF12680">
    <property type="entry name" value="SnoaL_2"/>
    <property type="match status" value="1"/>
</dbReference>
<accession>A0A1H7UZ46</accession>
<dbReference type="OrthoDB" id="459617at2"/>
<dbReference type="RefSeq" id="WP_075008199.1">
    <property type="nucleotide sequence ID" value="NZ_FOAP01000010.1"/>
</dbReference>
<organism evidence="2 3">
    <name type="scientific">Stigmatella aurantiaca</name>
    <dbReference type="NCBI Taxonomy" id="41"/>
    <lineage>
        <taxon>Bacteria</taxon>
        <taxon>Pseudomonadati</taxon>
        <taxon>Myxococcota</taxon>
        <taxon>Myxococcia</taxon>
        <taxon>Myxococcales</taxon>
        <taxon>Cystobacterineae</taxon>
        <taxon>Archangiaceae</taxon>
        <taxon>Stigmatella</taxon>
    </lineage>
</organism>
<feature type="domain" description="SnoaL-like" evidence="1">
    <location>
        <begin position="15"/>
        <end position="107"/>
    </location>
</feature>